<name>A0A485D5F9_KLUCR</name>
<keyword evidence="2" id="KW-1185">Reference proteome</keyword>
<evidence type="ECO:0000313" key="2">
    <source>
        <dbReference type="Proteomes" id="UP000401081"/>
    </source>
</evidence>
<dbReference type="NCBIfam" id="NF033829">
    <property type="entry name" value="plas_excl_MbeD"/>
    <property type="match status" value="1"/>
</dbReference>
<dbReference type="Pfam" id="PF04899">
    <property type="entry name" value="MbeD_MobD"/>
    <property type="match status" value="1"/>
</dbReference>
<proteinExistence type="predicted"/>
<dbReference type="AlphaFoldDB" id="A0A485D5F9"/>
<sequence length="53" mass="6247">MTELEKQLLSALEQLQQDYSKRLDEWENAFAEWRTMSGLMQRENAALSERVTA</sequence>
<dbReference type="EMBL" id="CAADJD010000039">
    <property type="protein sequence ID" value="VFS92222.1"/>
    <property type="molecule type" value="Genomic_DNA"/>
</dbReference>
<dbReference type="Proteomes" id="UP000401081">
    <property type="component" value="Unassembled WGS sequence"/>
</dbReference>
<gene>
    <name evidence="1" type="ORF">NCTC12993_07772</name>
</gene>
<organism evidence="1 2">
    <name type="scientific">Kluyvera cryocrescens</name>
    <name type="common">Kluyvera citrophila</name>
    <dbReference type="NCBI Taxonomy" id="580"/>
    <lineage>
        <taxon>Bacteria</taxon>
        <taxon>Pseudomonadati</taxon>
        <taxon>Pseudomonadota</taxon>
        <taxon>Gammaproteobacteria</taxon>
        <taxon>Enterobacterales</taxon>
        <taxon>Enterobacteriaceae</taxon>
        <taxon>Kluyvera</taxon>
    </lineage>
</organism>
<dbReference type="InterPro" id="IPR006983">
    <property type="entry name" value="MbeD_MobD"/>
</dbReference>
<evidence type="ECO:0000313" key="1">
    <source>
        <dbReference type="EMBL" id="VFS92222.1"/>
    </source>
</evidence>
<accession>A0A485D5F9</accession>
<protein>
    <submittedName>
        <fullName evidence="1">MbeD/MobD like</fullName>
    </submittedName>
</protein>
<reference evidence="1 2" key="1">
    <citation type="submission" date="2019-03" db="EMBL/GenBank/DDBJ databases">
        <authorList>
            <consortium name="Pathogen Informatics"/>
        </authorList>
    </citation>
    <scope>NUCLEOTIDE SEQUENCE [LARGE SCALE GENOMIC DNA]</scope>
    <source>
        <strain evidence="1 2">NCTC12993</strain>
    </source>
</reference>